<evidence type="ECO:0000256" key="7">
    <source>
        <dbReference type="RuleBase" id="RU363032"/>
    </source>
</evidence>
<dbReference type="RefSeq" id="WP_204055066.1">
    <property type="nucleotide sequence ID" value="NZ_BAAAGP010000001.1"/>
</dbReference>
<dbReference type="PANTHER" id="PTHR30151:SF25">
    <property type="entry name" value="TAURINE TRANSPORT SYSTEM PERMEASE PROTEIN TAUC"/>
    <property type="match status" value="1"/>
</dbReference>
<evidence type="ECO:0000313" key="11">
    <source>
        <dbReference type="Proteomes" id="UP000603904"/>
    </source>
</evidence>
<keyword evidence="3" id="KW-1003">Cell membrane</keyword>
<gene>
    <name evidence="10" type="ORF">Mco01_02910</name>
</gene>
<feature type="transmembrane region" description="Helical" evidence="7">
    <location>
        <begin position="258"/>
        <end position="280"/>
    </location>
</feature>
<evidence type="ECO:0000256" key="1">
    <source>
        <dbReference type="ARBA" id="ARBA00004651"/>
    </source>
</evidence>
<comment type="subcellular location">
    <subcellularLocation>
        <location evidence="1 7">Cell membrane</location>
        <topology evidence="1 7">Multi-pass membrane protein</topology>
    </subcellularLocation>
</comment>
<dbReference type="InterPro" id="IPR000515">
    <property type="entry name" value="MetI-like"/>
</dbReference>
<organism evidence="10 11">
    <name type="scientific">Microbispora corallina</name>
    <dbReference type="NCBI Taxonomy" id="83302"/>
    <lineage>
        <taxon>Bacteria</taxon>
        <taxon>Bacillati</taxon>
        <taxon>Actinomycetota</taxon>
        <taxon>Actinomycetes</taxon>
        <taxon>Streptosporangiales</taxon>
        <taxon>Streptosporangiaceae</taxon>
        <taxon>Microbispora</taxon>
    </lineage>
</organism>
<name>A0ABQ4FR54_9ACTN</name>
<protein>
    <submittedName>
        <fullName evidence="10">ABC transporter, permease protein</fullName>
    </submittedName>
</protein>
<keyword evidence="5 7" id="KW-1133">Transmembrane helix</keyword>
<accession>A0ABQ4FR54</accession>
<evidence type="ECO:0000256" key="5">
    <source>
        <dbReference type="ARBA" id="ARBA00022989"/>
    </source>
</evidence>
<dbReference type="Pfam" id="PF00528">
    <property type="entry name" value="BPD_transp_1"/>
    <property type="match status" value="1"/>
</dbReference>
<feature type="transmembrane region" description="Helical" evidence="7">
    <location>
        <begin position="137"/>
        <end position="157"/>
    </location>
</feature>
<evidence type="ECO:0000256" key="6">
    <source>
        <dbReference type="ARBA" id="ARBA00023136"/>
    </source>
</evidence>
<dbReference type="SUPFAM" id="SSF161098">
    <property type="entry name" value="MetI-like"/>
    <property type="match status" value="1"/>
</dbReference>
<dbReference type="InterPro" id="IPR035906">
    <property type="entry name" value="MetI-like_sf"/>
</dbReference>
<evidence type="ECO:0000313" key="10">
    <source>
        <dbReference type="EMBL" id="GIH37291.1"/>
    </source>
</evidence>
<dbReference type="CDD" id="cd06261">
    <property type="entry name" value="TM_PBP2"/>
    <property type="match status" value="1"/>
</dbReference>
<feature type="transmembrane region" description="Helical" evidence="7">
    <location>
        <begin position="42"/>
        <end position="65"/>
    </location>
</feature>
<comment type="caution">
    <text evidence="10">The sequence shown here is derived from an EMBL/GenBank/DDBJ whole genome shotgun (WGS) entry which is preliminary data.</text>
</comment>
<proteinExistence type="inferred from homology"/>
<sequence>MSAVSPGRAPSPGRSLSPDGHGVSPAGRVASPGGRTRTVRPALLTLASVAVLVGVWQVVAMARIWPPVFVPEPADVWRQLIRTSTQGYSGYTLAEHLLASLRRILLGCLYGVGGGVVLGLLIGLVPTIRALVGPLVTFVRTLPPLAYLSLLVIWFGIDEQPKIWLLLLAALPPVAVATAEAVRGVHEDYLNAARSLGAGPWELPWRVVLPSALPEIITGVRVAVGVAYTTVVAAETVNGVPGIGGMVRDAQRYNQTDVVILGIVVIGLSGLLIDVLLQALDRRLVPWRGRG</sequence>
<dbReference type="Gene3D" id="1.10.3720.10">
    <property type="entry name" value="MetI-like"/>
    <property type="match status" value="1"/>
</dbReference>
<dbReference type="Proteomes" id="UP000603904">
    <property type="component" value="Unassembled WGS sequence"/>
</dbReference>
<evidence type="ECO:0000256" key="4">
    <source>
        <dbReference type="ARBA" id="ARBA00022692"/>
    </source>
</evidence>
<keyword evidence="6 7" id="KW-0472">Membrane</keyword>
<dbReference type="PANTHER" id="PTHR30151">
    <property type="entry name" value="ALKANE SULFONATE ABC TRANSPORTER-RELATED, MEMBRANE SUBUNIT"/>
    <property type="match status" value="1"/>
</dbReference>
<feature type="transmembrane region" description="Helical" evidence="7">
    <location>
        <begin position="163"/>
        <end position="182"/>
    </location>
</feature>
<evidence type="ECO:0000259" key="9">
    <source>
        <dbReference type="PROSITE" id="PS50928"/>
    </source>
</evidence>
<keyword evidence="2 7" id="KW-0813">Transport</keyword>
<dbReference type="EMBL" id="BOOC01000001">
    <property type="protein sequence ID" value="GIH37291.1"/>
    <property type="molecule type" value="Genomic_DNA"/>
</dbReference>
<feature type="transmembrane region" description="Helical" evidence="7">
    <location>
        <begin position="104"/>
        <end position="125"/>
    </location>
</feature>
<keyword evidence="11" id="KW-1185">Reference proteome</keyword>
<evidence type="ECO:0000256" key="2">
    <source>
        <dbReference type="ARBA" id="ARBA00022448"/>
    </source>
</evidence>
<evidence type="ECO:0000256" key="8">
    <source>
        <dbReference type="SAM" id="MobiDB-lite"/>
    </source>
</evidence>
<reference evidence="10 11" key="1">
    <citation type="submission" date="2021-01" db="EMBL/GenBank/DDBJ databases">
        <title>Whole genome shotgun sequence of Microbispora corallina NBRC 16416.</title>
        <authorList>
            <person name="Komaki H."/>
            <person name="Tamura T."/>
        </authorList>
    </citation>
    <scope>NUCLEOTIDE SEQUENCE [LARGE SCALE GENOMIC DNA]</scope>
    <source>
        <strain evidence="10 11">NBRC 16416</strain>
    </source>
</reference>
<feature type="domain" description="ABC transmembrane type-1" evidence="9">
    <location>
        <begin position="101"/>
        <end position="277"/>
    </location>
</feature>
<comment type="similarity">
    <text evidence="7">Belongs to the binding-protein-dependent transport system permease family.</text>
</comment>
<evidence type="ECO:0000256" key="3">
    <source>
        <dbReference type="ARBA" id="ARBA00022475"/>
    </source>
</evidence>
<dbReference type="PROSITE" id="PS50928">
    <property type="entry name" value="ABC_TM1"/>
    <property type="match status" value="1"/>
</dbReference>
<feature type="region of interest" description="Disordered" evidence="8">
    <location>
        <begin position="1"/>
        <end position="34"/>
    </location>
</feature>
<keyword evidence="4 7" id="KW-0812">Transmembrane</keyword>